<protein>
    <submittedName>
        <fullName evidence="2">Uncharacterized protein</fullName>
    </submittedName>
</protein>
<dbReference type="Proteomes" id="UP000030641">
    <property type="component" value="Unassembled WGS sequence"/>
</dbReference>
<dbReference type="OrthoDB" id="3905563at2759"/>
<dbReference type="RefSeq" id="XP_013340931.1">
    <property type="nucleotide sequence ID" value="XM_013485477.1"/>
</dbReference>
<keyword evidence="1" id="KW-0812">Transmembrane</keyword>
<evidence type="ECO:0000256" key="1">
    <source>
        <dbReference type="SAM" id="Phobius"/>
    </source>
</evidence>
<organism evidence="2 3">
    <name type="scientific">Aureobasidium subglaciale (strain EXF-2481)</name>
    <name type="common">Aureobasidium pullulans var. subglaciale</name>
    <dbReference type="NCBI Taxonomy" id="1043005"/>
    <lineage>
        <taxon>Eukaryota</taxon>
        <taxon>Fungi</taxon>
        <taxon>Dikarya</taxon>
        <taxon>Ascomycota</taxon>
        <taxon>Pezizomycotina</taxon>
        <taxon>Dothideomycetes</taxon>
        <taxon>Dothideomycetidae</taxon>
        <taxon>Dothideales</taxon>
        <taxon>Saccotheciaceae</taxon>
        <taxon>Aureobasidium</taxon>
    </lineage>
</organism>
<feature type="transmembrane region" description="Helical" evidence="1">
    <location>
        <begin position="39"/>
        <end position="62"/>
    </location>
</feature>
<sequence>MAPTNRPLKNWVFLSGVMINAALATILLWAVGSGRGSRAILPLIIAMAGFGALQAISVLAYLCVVPGPPIAPHDSAGVMIEMEPIEFFDSDDENQDEH</sequence>
<dbReference type="AlphaFoldDB" id="A0A074Y991"/>
<dbReference type="InParanoid" id="A0A074Y991"/>
<reference evidence="2 3" key="1">
    <citation type="journal article" date="2014" name="BMC Genomics">
        <title>Genome sequencing of four Aureobasidium pullulans varieties: biotechnological potential, stress tolerance, and description of new species.</title>
        <authorList>
            <person name="Gostin Ar C."/>
            <person name="Ohm R.A."/>
            <person name="Kogej T."/>
            <person name="Sonjak S."/>
            <person name="Turk M."/>
            <person name="Zajc J."/>
            <person name="Zalar P."/>
            <person name="Grube M."/>
            <person name="Sun H."/>
            <person name="Han J."/>
            <person name="Sharma A."/>
            <person name="Chiniquy J."/>
            <person name="Ngan C.Y."/>
            <person name="Lipzen A."/>
            <person name="Barry K."/>
            <person name="Grigoriev I.V."/>
            <person name="Gunde-Cimerman N."/>
        </authorList>
    </citation>
    <scope>NUCLEOTIDE SEQUENCE [LARGE SCALE GENOMIC DNA]</scope>
    <source>
        <strain evidence="2 3">EXF-2481</strain>
    </source>
</reference>
<name>A0A074Y991_AURSE</name>
<proteinExistence type="predicted"/>
<dbReference type="EMBL" id="KL584770">
    <property type="protein sequence ID" value="KEQ92544.1"/>
    <property type="molecule type" value="Genomic_DNA"/>
</dbReference>
<gene>
    <name evidence="2" type="ORF">AUEXF2481DRAFT_7620</name>
</gene>
<keyword evidence="1" id="KW-0472">Membrane</keyword>
<accession>A0A074Y991</accession>
<keyword evidence="3" id="KW-1185">Reference proteome</keyword>
<keyword evidence="1" id="KW-1133">Transmembrane helix</keyword>
<dbReference type="GeneID" id="25371335"/>
<dbReference type="HOGENOM" id="CLU_2333306_0_0_1"/>
<evidence type="ECO:0000313" key="2">
    <source>
        <dbReference type="EMBL" id="KEQ92544.1"/>
    </source>
</evidence>
<evidence type="ECO:0000313" key="3">
    <source>
        <dbReference type="Proteomes" id="UP000030641"/>
    </source>
</evidence>
<feature type="transmembrane region" description="Helical" evidence="1">
    <location>
        <begin position="12"/>
        <end position="32"/>
    </location>
</feature>